<reference evidence="12 13" key="1">
    <citation type="submission" date="2020-03" db="EMBL/GenBank/DDBJ databases">
        <title>Two novel Motilibacter sp.</title>
        <authorList>
            <person name="Liu S."/>
        </authorList>
    </citation>
    <scope>NUCLEOTIDE SEQUENCE [LARGE SCALE GENOMIC DNA]</scope>
    <source>
        <strain evidence="12 13">E257</strain>
    </source>
</reference>
<dbReference type="PRINTS" id="PR00344">
    <property type="entry name" value="BCTRLSENSOR"/>
</dbReference>
<dbReference type="Gene3D" id="3.30.450.40">
    <property type="match status" value="1"/>
</dbReference>
<dbReference type="PANTHER" id="PTHR43547">
    <property type="entry name" value="TWO-COMPONENT HISTIDINE KINASE"/>
    <property type="match status" value="1"/>
</dbReference>
<accession>A0ABX0H1D4</accession>
<evidence type="ECO:0000313" key="12">
    <source>
        <dbReference type="EMBL" id="NHC15587.1"/>
    </source>
</evidence>
<dbReference type="InterPro" id="IPR036097">
    <property type="entry name" value="HisK_dim/P_sf"/>
</dbReference>
<evidence type="ECO:0000256" key="6">
    <source>
        <dbReference type="ARBA" id="ARBA00023012"/>
    </source>
</evidence>
<sequence>MSSSAPDVFSAGGTVGADLARVDWERTPLGPPEQWSRSLRAVVQLLLSSRFSMWMAWGPELTFFCNDAYRRDTLGKKYPWALGRPAPEVWAEIWGDIGPRIDSVMSTGTATWDAGLLLFLQRSGYREETYHTFSYSPLRGDGGDIEGMLCVVSEDTDRVIGERHLQTLSGLGAALASARTEREVAAAAALRLGEDQQSLPFTLVYGLEEGGDVARLLAASGVGPGAAVAPETVVDDGDAPWPVKQQADGRAVLVEGLAERFDEVPRGAWDDPPVSAYVVPFGQQSEAAPSGFLVAALNPYRPFDDAYRAFVELVAGQVAAGIATARAYESERLRAERLAELDRAKTAFFTNVSHEFRTPLTLLLGPAEDALRDAERPLPPGQRERVEVVVRNGQRLLKLVNDLLDFSRLEAGSRPGLFEQVDLAAETAELARAFSEAVERAGLTLVVDCAPLTERYWVDRDLWAKIVLNLLSNALKFTPSGGITVRLQPVDGGVRLDVSDTGIGIADKDREGLFDRFTRVAGVESRTHEGSGIGLALVAELSALHGGTVDVASVPGEGSTFSVTLPAGAEHLPADQLATVPTPDSLAGQRVQAFVAEAARWNVSADAATTRRAAAADRPRVLVVDDNADMRDYVAGLLQGDYDVRTAGDGEAGLAAALEDPPDLVLTDVMMPKLDGFELLAELRRDARTATTPVVMLSARAGEEATVEGLDAGADDYLVKPFSAIELRARVRAALELDRVRRNRAQLQRQQELLDQAQRLARVGSWELDLASGAVVGSPEFRRQMGMTAAELLTGQAPHLPSLRPEDEERVRAAIDAAAQGAPMDYEVDVIGIDGSVRTFRTIGALERDADGNPLRLYGSNQDVTEQREAERALAAAAAAQEAAAREHSIADELQRSLLPARSFAPDHLQVATFYRAGVEGTQVGGDWYDVIELGAGRTALVLGDVMGRGVRAAAVMGQLSAAVRAYARLDLPPADLLELLDGVVRDLGDDQIVTCVYAVYDPGEQALTYANAGHLPPLLALPGGDVQRLDGVSGPPLGAGRPGLREHRVELPPGTGLLLYTDGLVERRDSDIDAGIDALVAELERVTLLADGVPEALVSAMLPHGPDDDIAILLARVQGPAAARVASMHVPSQGSAVVDARHFVAATLTGWDVPGDRQDDVILLVSELVTNAIVHGRPPVELRIRHAGDSVVLEVIDSATYYPRRMRPTEDDEHGRGLQLVSLLAERWGTRPTGSGKAVWCVVPVG</sequence>
<evidence type="ECO:0000259" key="10">
    <source>
        <dbReference type="PROSITE" id="PS50110"/>
    </source>
</evidence>
<dbReference type="Pfam" id="PF00072">
    <property type="entry name" value="Response_reg"/>
    <property type="match status" value="1"/>
</dbReference>
<dbReference type="SUPFAM" id="SSF55781">
    <property type="entry name" value="GAF domain-like"/>
    <property type="match status" value="1"/>
</dbReference>
<evidence type="ECO:0000256" key="3">
    <source>
        <dbReference type="ARBA" id="ARBA00012438"/>
    </source>
</evidence>
<dbReference type="InterPro" id="IPR000700">
    <property type="entry name" value="PAS-assoc_C"/>
</dbReference>
<dbReference type="InterPro" id="IPR004358">
    <property type="entry name" value="Sig_transdc_His_kin-like_C"/>
</dbReference>
<feature type="domain" description="Histidine kinase" evidence="9">
    <location>
        <begin position="351"/>
        <end position="569"/>
    </location>
</feature>
<dbReference type="SUPFAM" id="SSF47384">
    <property type="entry name" value="Homodimeric domain of signal transducing histidine kinase"/>
    <property type="match status" value="1"/>
</dbReference>
<dbReference type="SUPFAM" id="SSF52172">
    <property type="entry name" value="CheY-like"/>
    <property type="match status" value="1"/>
</dbReference>
<name>A0ABX0H1D4_9ACTN</name>
<dbReference type="SUPFAM" id="SSF55874">
    <property type="entry name" value="ATPase domain of HSP90 chaperone/DNA topoisomerase II/histidine kinase"/>
    <property type="match status" value="2"/>
</dbReference>
<dbReference type="Gene3D" id="2.10.70.100">
    <property type="match status" value="1"/>
</dbReference>
<dbReference type="SMART" id="SM00331">
    <property type="entry name" value="PP2C_SIG"/>
    <property type="match status" value="1"/>
</dbReference>
<evidence type="ECO:0000256" key="4">
    <source>
        <dbReference type="ARBA" id="ARBA00022553"/>
    </source>
</evidence>
<dbReference type="CDD" id="cd00082">
    <property type="entry name" value="HisKA"/>
    <property type="match status" value="1"/>
</dbReference>
<proteinExistence type="predicted"/>
<gene>
    <name evidence="12" type="ORF">G9H71_17540</name>
</gene>
<feature type="domain" description="Response regulatory" evidence="10">
    <location>
        <begin position="620"/>
        <end position="735"/>
    </location>
</feature>
<feature type="modified residue" description="4-aspartylphosphate" evidence="7">
    <location>
        <position position="668"/>
    </location>
</feature>
<evidence type="ECO:0000256" key="8">
    <source>
        <dbReference type="SAM" id="Coils"/>
    </source>
</evidence>
<dbReference type="SUPFAM" id="SSF55785">
    <property type="entry name" value="PYP-like sensor domain (PAS domain)"/>
    <property type="match status" value="1"/>
</dbReference>
<dbReference type="Gene3D" id="3.30.450.20">
    <property type="entry name" value="PAS domain"/>
    <property type="match status" value="2"/>
</dbReference>
<evidence type="ECO:0000313" key="13">
    <source>
        <dbReference type="Proteomes" id="UP000800981"/>
    </source>
</evidence>
<organism evidence="12 13">
    <name type="scientific">Motilibacter deserti</name>
    <dbReference type="NCBI Taxonomy" id="2714956"/>
    <lineage>
        <taxon>Bacteria</taxon>
        <taxon>Bacillati</taxon>
        <taxon>Actinomycetota</taxon>
        <taxon>Actinomycetes</taxon>
        <taxon>Motilibacterales</taxon>
        <taxon>Motilibacteraceae</taxon>
        <taxon>Motilibacter</taxon>
    </lineage>
</organism>
<dbReference type="InterPro" id="IPR036457">
    <property type="entry name" value="PPM-type-like_dom_sf"/>
</dbReference>
<evidence type="ECO:0000259" key="9">
    <source>
        <dbReference type="PROSITE" id="PS50109"/>
    </source>
</evidence>
<dbReference type="PROSITE" id="PS50110">
    <property type="entry name" value="RESPONSE_REGULATORY"/>
    <property type="match status" value="1"/>
</dbReference>
<dbReference type="Pfam" id="PF07228">
    <property type="entry name" value="SpoIIE"/>
    <property type="match status" value="1"/>
</dbReference>
<dbReference type="CDD" id="cd17574">
    <property type="entry name" value="REC_OmpR"/>
    <property type="match status" value="1"/>
</dbReference>
<dbReference type="Pfam" id="PF00512">
    <property type="entry name" value="HisKA"/>
    <property type="match status" value="1"/>
</dbReference>
<evidence type="ECO:0000256" key="1">
    <source>
        <dbReference type="ARBA" id="ARBA00000085"/>
    </source>
</evidence>
<dbReference type="InterPro" id="IPR000014">
    <property type="entry name" value="PAS"/>
</dbReference>
<dbReference type="InterPro" id="IPR036890">
    <property type="entry name" value="HATPase_C_sf"/>
</dbReference>
<dbReference type="SMART" id="SM00387">
    <property type="entry name" value="HATPase_c"/>
    <property type="match status" value="1"/>
</dbReference>
<comment type="subcellular location">
    <subcellularLocation>
        <location evidence="2">Cell membrane</location>
    </subcellularLocation>
</comment>
<dbReference type="SUPFAM" id="SSF81606">
    <property type="entry name" value="PP2C-like"/>
    <property type="match status" value="1"/>
</dbReference>
<dbReference type="InterPro" id="IPR005467">
    <property type="entry name" value="His_kinase_dom"/>
</dbReference>
<dbReference type="Gene3D" id="3.40.50.2300">
    <property type="match status" value="1"/>
</dbReference>
<dbReference type="InterPro" id="IPR001610">
    <property type="entry name" value="PAC"/>
</dbReference>
<dbReference type="Gene3D" id="3.60.40.10">
    <property type="entry name" value="PPM-type phosphatase domain"/>
    <property type="match status" value="1"/>
</dbReference>
<keyword evidence="13" id="KW-1185">Reference proteome</keyword>
<dbReference type="CDD" id="cd16922">
    <property type="entry name" value="HATPase_EvgS-ArcB-TorS-like"/>
    <property type="match status" value="1"/>
</dbReference>
<dbReference type="SMART" id="SM00388">
    <property type="entry name" value="HisKA"/>
    <property type="match status" value="1"/>
</dbReference>
<dbReference type="PROSITE" id="PS50109">
    <property type="entry name" value="HIS_KIN"/>
    <property type="match status" value="1"/>
</dbReference>
<dbReference type="EMBL" id="JAANNP010000039">
    <property type="protein sequence ID" value="NHC15587.1"/>
    <property type="molecule type" value="Genomic_DNA"/>
</dbReference>
<dbReference type="RefSeq" id="WP_166284087.1">
    <property type="nucleotide sequence ID" value="NZ_JAANNP010000039.1"/>
</dbReference>
<comment type="caution">
    <text evidence="12">The sequence shown here is derived from an EMBL/GenBank/DDBJ whole genome shotgun (WGS) entry which is preliminary data.</text>
</comment>
<keyword evidence="6" id="KW-0902">Two-component regulatory system</keyword>
<dbReference type="InterPro" id="IPR001932">
    <property type="entry name" value="PPM-type_phosphatase-like_dom"/>
</dbReference>
<evidence type="ECO:0000259" key="11">
    <source>
        <dbReference type="PROSITE" id="PS50113"/>
    </source>
</evidence>
<comment type="catalytic activity">
    <reaction evidence="1">
        <text>ATP + protein L-histidine = ADP + protein N-phospho-L-histidine.</text>
        <dbReference type="EC" id="2.7.13.3"/>
    </reaction>
</comment>
<feature type="domain" description="PAC" evidence="11">
    <location>
        <begin position="824"/>
        <end position="876"/>
    </location>
</feature>
<dbReference type="NCBIfam" id="TIGR00229">
    <property type="entry name" value="sensory_box"/>
    <property type="match status" value="1"/>
</dbReference>
<dbReference type="InterPro" id="IPR003661">
    <property type="entry name" value="HisK_dim/P_dom"/>
</dbReference>
<dbReference type="InterPro" id="IPR013655">
    <property type="entry name" value="PAS_fold_3"/>
</dbReference>
<dbReference type="PROSITE" id="PS50113">
    <property type="entry name" value="PAC"/>
    <property type="match status" value="1"/>
</dbReference>
<dbReference type="Pfam" id="PF02518">
    <property type="entry name" value="HATPase_c"/>
    <property type="match status" value="1"/>
</dbReference>
<evidence type="ECO:0000256" key="7">
    <source>
        <dbReference type="PROSITE-ProRule" id="PRU00169"/>
    </source>
</evidence>
<dbReference type="Proteomes" id="UP000800981">
    <property type="component" value="Unassembled WGS sequence"/>
</dbReference>
<dbReference type="SMART" id="SM00448">
    <property type="entry name" value="REC"/>
    <property type="match status" value="1"/>
</dbReference>
<dbReference type="EC" id="2.7.13.3" evidence="3"/>
<dbReference type="Pfam" id="PF08447">
    <property type="entry name" value="PAS_3"/>
    <property type="match status" value="1"/>
</dbReference>
<dbReference type="Gene3D" id="1.10.287.130">
    <property type="match status" value="1"/>
</dbReference>
<dbReference type="InterPro" id="IPR001789">
    <property type="entry name" value="Sig_transdc_resp-reg_receiver"/>
</dbReference>
<keyword evidence="4 7" id="KW-0597">Phosphoprotein</keyword>
<feature type="coiled-coil region" evidence="8">
    <location>
        <begin position="730"/>
        <end position="760"/>
    </location>
</feature>
<protein>
    <recommendedName>
        <fullName evidence="3">histidine kinase</fullName>
        <ecNumber evidence="3">2.7.13.3</ecNumber>
    </recommendedName>
</protein>
<dbReference type="InterPro" id="IPR035965">
    <property type="entry name" value="PAS-like_dom_sf"/>
</dbReference>
<dbReference type="InterPro" id="IPR003594">
    <property type="entry name" value="HATPase_dom"/>
</dbReference>
<keyword evidence="5" id="KW-0808">Transferase</keyword>
<dbReference type="Gene3D" id="3.30.565.10">
    <property type="entry name" value="Histidine kinase-like ATPase, C-terminal domain"/>
    <property type="match status" value="2"/>
</dbReference>
<dbReference type="InterPro" id="IPR029016">
    <property type="entry name" value="GAF-like_dom_sf"/>
</dbReference>
<dbReference type="InterPro" id="IPR011006">
    <property type="entry name" value="CheY-like_superfamily"/>
</dbReference>
<keyword evidence="5" id="KW-0418">Kinase</keyword>
<dbReference type="PANTHER" id="PTHR43547:SF2">
    <property type="entry name" value="HYBRID SIGNAL TRANSDUCTION HISTIDINE KINASE C"/>
    <property type="match status" value="1"/>
</dbReference>
<evidence type="ECO:0000256" key="2">
    <source>
        <dbReference type="ARBA" id="ARBA00004236"/>
    </source>
</evidence>
<keyword evidence="8" id="KW-0175">Coiled coil</keyword>
<evidence type="ECO:0000256" key="5">
    <source>
        <dbReference type="ARBA" id="ARBA00022777"/>
    </source>
</evidence>
<dbReference type="Pfam" id="PF13581">
    <property type="entry name" value="HATPase_c_2"/>
    <property type="match status" value="1"/>
</dbReference>
<dbReference type="CDD" id="cd16936">
    <property type="entry name" value="HATPase_RsbW-like"/>
    <property type="match status" value="1"/>
</dbReference>
<dbReference type="SMART" id="SM00086">
    <property type="entry name" value="PAC"/>
    <property type="match status" value="2"/>
</dbReference>